<comment type="caution">
    <text evidence="1">The sequence shown here is derived from an EMBL/GenBank/DDBJ whole genome shotgun (WGS) entry which is preliminary data.</text>
</comment>
<dbReference type="Proteomes" id="UP000177383">
    <property type="component" value="Unassembled WGS sequence"/>
</dbReference>
<protein>
    <submittedName>
        <fullName evidence="1">Uncharacterized protein</fullName>
    </submittedName>
</protein>
<evidence type="ECO:0000313" key="2">
    <source>
        <dbReference type="Proteomes" id="UP000177383"/>
    </source>
</evidence>
<evidence type="ECO:0000313" key="1">
    <source>
        <dbReference type="EMBL" id="OGG14408.1"/>
    </source>
</evidence>
<proteinExistence type="predicted"/>
<dbReference type="EMBL" id="MFJE01000018">
    <property type="protein sequence ID" value="OGG14408.1"/>
    <property type="molecule type" value="Genomic_DNA"/>
</dbReference>
<gene>
    <name evidence="1" type="ORF">A2773_01975</name>
</gene>
<reference evidence="1 2" key="1">
    <citation type="journal article" date="2016" name="Nat. Commun.">
        <title>Thousands of microbial genomes shed light on interconnected biogeochemical processes in an aquifer system.</title>
        <authorList>
            <person name="Anantharaman K."/>
            <person name="Brown C.T."/>
            <person name="Hug L.A."/>
            <person name="Sharon I."/>
            <person name="Castelle C.J."/>
            <person name="Probst A.J."/>
            <person name="Thomas B.C."/>
            <person name="Singh A."/>
            <person name="Wilkins M.J."/>
            <person name="Karaoz U."/>
            <person name="Brodie E.L."/>
            <person name="Williams K.H."/>
            <person name="Hubbard S.S."/>
            <person name="Banfield J.F."/>
        </authorList>
    </citation>
    <scope>NUCLEOTIDE SEQUENCE [LARGE SCALE GENOMIC DNA]</scope>
</reference>
<name>A0A1F5ZPN8_9BACT</name>
<dbReference type="STRING" id="1798375.A2773_01975"/>
<organism evidence="1 2">
    <name type="scientific">Candidatus Gottesmanbacteria bacterium RIFCSPHIGHO2_01_FULL_39_10</name>
    <dbReference type="NCBI Taxonomy" id="1798375"/>
    <lineage>
        <taxon>Bacteria</taxon>
        <taxon>Candidatus Gottesmaniibacteriota</taxon>
    </lineage>
</organism>
<accession>A0A1F5ZPN8</accession>
<sequence>MIAIHSVGKTMNLKKDLWLKYHLNFSITGGNGEGKENAIVILLKNNLGILLEKDIVAYMFCGGEYNFKLIEQFYQEDNGQNFDILKVELPNGVIKEIYFEISNFFGKSMEYFNRDSKKYIDMIRKMTIRPSAEEEMSWFK</sequence>
<dbReference type="AlphaFoldDB" id="A0A1F5ZPN8"/>